<feature type="region of interest" description="Disordered" evidence="1">
    <location>
        <begin position="1"/>
        <end position="20"/>
    </location>
</feature>
<reference evidence="2" key="1">
    <citation type="submission" date="2021-06" db="EMBL/GenBank/DDBJ databases">
        <title>Genome-based taxonomic framework of Microbacterium strains isolated from marine environment, the description of four new species and reclassification of four preexisting species.</title>
        <authorList>
            <person name="Lee S.D."/>
            <person name="Kim S.-M."/>
            <person name="Byeon Y.-S."/>
            <person name="Yang H.L."/>
            <person name="Kim I.S."/>
        </authorList>
    </citation>
    <scope>NUCLEOTIDE SEQUENCE</scope>
    <source>
        <strain evidence="2">KACC 20510</strain>
    </source>
</reference>
<organism evidence="2 3">
    <name type="scientific">Microbacterium aurantiacum</name>
    <dbReference type="NCBI Taxonomy" id="162393"/>
    <lineage>
        <taxon>Bacteria</taxon>
        <taxon>Bacillati</taxon>
        <taxon>Actinomycetota</taxon>
        <taxon>Actinomycetes</taxon>
        <taxon>Micrococcales</taxon>
        <taxon>Microbacteriaceae</taxon>
        <taxon>Microbacterium</taxon>
    </lineage>
</organism>
<keyword evidence="3" id="KW-1185">Reference proteome</keyword>
<name>A0ABT8FV31_9MICO</name>
<sequence>MEVPPGGWQAAKKGVPNTPTVSDEKRVIVLDTDHAEMSARRLVWRFGEIDTGGEWPPAAIGVDAMADLLKKMGDYESMTLGEIFKPGSEHGKRYVVEDLPAPALKRLRDIKRDDETEIARLRCGGKPRLYGFLRDHVFHVVWWDAEHQAYPSKKRNT</sequence>
<evidence type="ECO:0000313" key="3">
    <source>
        <dbReference type="Proteomes" id="UP001172731"/>
    </source>
</evidence>
<evidence type="ECO:0000313" key="2">
    <source>
        <dbReference type="EMBL" id="MDN4464722.1"/>
    </source>
</evidence>
<accession>A0ABT8FV31</accession>
<gene>
    <name evidence="2" type="ORF">KZC48_09965</name>
</gene>
<dbReference type="Proteomes" id="UP001172731">
    <property type="component" value="Unassembled WGS sequence"/>
</dbReference>
<dbReference type="RefSeq" id="WP_301134291.1">
    <property type="nucleotide sequence ID" value="NZ_BAAAUQ010000035.1"/>
</dbReference>
<proteinExistence type="predicted"/>
<dbReference type="EMBL" id="JAHWXI010000010">
    <property type="protein sequence ID" value="MDN4464722.1"/>
    <property type="molecule type" value="Genomic_DNA"/>
</dbReference>
<evidence type="ECO:0000256" key="1">
    <source>
        <dbReference type="SAM" id="MobiDB-lite"/>
    </source>
</evidence>
<protein>
    <submittedName>
        <fullName evidence="2">Uncharacterized protein</fullName>
    </submittedName>
</protein>
<comment type="caution">
    <text evidence="2">The sequence shown here is derived from an EMBL/GenBank/DDBJ whole genome shotgun (WGS) entry which is preliminary data.</text>
</comment>